<sequence length="90" mass="9647">MASMTQGATRRLRKIVNAEVAPPTVKEEVAPVASEIGSSIHPAPVASETGSSIHAALAMDYISLAAVDPTYSRWLRDRITECLCELRGSH</sequence>
<reference evidence="1" key="2">
    <citation type="submission" date="2023-04" db="EMBL/GenBank/DDBJ databases">
        <authorList>
            <person name="Bruccoleri R.E."/>
            <person name="Oakeley E.J."/>
            <person name="Faust A.-M."/>
            <person name="Dessus-Babus S."/>
            <person name="Altorfer M."/>
            <person name="Burckhardt D."/>
            <person name="Oertli M."/>
            <person name="Naumann U."/>
            <person name="Petersen F."/>
            <person name="Wong J."/>
        </authorList>
    </citation>
    <scope>NUCLEOTIDE SEQUENCE</scope>
    <source>
        <strain evidence="1">GSM-AAB239-AS_SAM_17_03QT</strain>
        <tissue evidence="1">Leaf</tissue>
    </source>
</reference>
<protein>
    <submittedName>
        <fullName evidence="1">Uncharacterized protein</fullName>
    </submittedName>
</protein>
<gene>
    <name evidence="1" type="ORF">M6B38_204475</name>
</gene>
<accession>A0AAX6E7R3</accession>
<evidence type="ECO:0000313" key="2">
    <source>
        <dbReference type="Proteomes" id="UP001140949"/>
    </source>
</evidence>
<dbReference type="AlphaFoldDB" id="A0AAX6E7R3"/>
<keyword evidence="2" id="KW-1185">Reference proteome</keyword>
<name>A0AAX6E7R3_IRIPA</name>
<reference evidence="1" key="1">
    <citation type="journal article" date="2023" name="GigaByte">
        <title>Genome assembly of the bearded iris, Iris pallida Lam.</title>
        <authorList>
            <person name="Bruccoleri R.E."/>
            <person name="Oakeley E.J."/>
            <person name="Faust A.M.E."/>
            <person name="Altorfer M."/>
            <person name="Dessus-Babus S."/>
            <person name="Burckhardt D."/>
            <person name="Oertli M."/>
            <person name="Naumann U."/>
            <person name="Petersen F."/>
            <person name="Wong J."/>
        </authorList>
    </citation>
    <scope>NUCLEOTIDE SEQUENCE</scope>
    <source>
        <strain evidence="1">GSM-AAB239-AS_SAM_17_03QT</strain>
    </source>
</reference>
<comment type="caution">
    <text evidence="1">The sequence shown here is derived from an EMBL/GenBank/DDBJ whole genome shotgun (WGS) entry which is preliminary data.</text>
</comment>
<dbReference type="Proteomes" id="UP001140949">
    <property type="component" value="Unassembled WGS sequence"/>
</dbReference>
<proteinExistence type="predicted"/>
<dbReference type="EMBL" id="JANAVB010039216">
    <property type="protein sequence ID" value="KAJ6799969.1"/>
    <property type="molecule type" value="Genomic_DNA"/>
</dbReference>
<evidence type="ECO:0000313" key="1">
    <source>
        <dbReference type="EMBL" id="KAJ6799969.1"/>
    </source>
</evidence>
<organism evidence="1 2">
    <name type="scientific">Iris pallida</name>
    <name type="common">Sweet iris</name>
    <dbReference type="NCBI Taxonomy" id="29817"/>
    <lineage>
        <taxon>Eukaryota</taxon>
        <taxon>Viridiplantae</taxon>
        <taxon>Streptophyta</taxon>
        <taxon>Embryophyta</taxon>
        <taxon>Tracheophyta</taxon>
        <taxon>Spermatophyta</taxon>
        <taxon>Magnoliopsida</taxon>
        <taxon>Liliopsida</taxon>
        <taxon>Asparagales</taxon>
        <taxon>Iridaceae</taxon>
        <taxon>Iridoideae</taxon>
        <taxon>Irideae</taxon>
        <taxon>Iris</taxon>
    </lineage>
</organism>